<dbReference type="Pfam" id="PF20129">
    <property type="entry name" value="DUF6519"/>
    <property type="match status" value="2"/>
</dbReference>
<evidence type="ECO:0000313" key="3">
    <source>
        <dbReference type="Proteomes" id="UP000637628"/>
    </source>
</evidence>
<sequence length="449" mass="48935">MHADLSRVTFRPDRHYSRVLAQQGRVQLDADLNEQNQIQDHRLRTLVSDLIGPDGGPRHDAGFAITPVPGPPADLTIGEGRYYVDGFPIDATRAVPGVAVPDEGDPAEPEDPEPWSYRTQPDGFRDELPGAFPYLAYLQVWERSVTAAEDPALREVALGPAMPDTAARVRVVWQVRALTEAELGLAGTGEPAAIRAALADWAGRDDEPSMAARARRPDRADDEPGLIEPGARYRGPENQLYRVEIHDGGTAARATLKWSRENGSVVFGVDAIDGTWVDLATLGADEKLQLGVGDWVEAVDTASAGPSPLLQVEEVDLYASRVRLSAEPGPHSYLRRWESGAVTLKAGRWLPLEDGVEVYFRAGDFTYATGDYWLIPARTVTGDVEWPRDAEQRPMLIEPAGPAVSYAPLAWVTGPGEATDLRLIFDPLAPQPVEAAAPKRKPRRKATEA</sequence>
<dbReference type="RefSeq" id="WP_203727120.1">
    <property type="nucleotide sequence ID" value="NZ_BAAATX010000017.1"/>
</dbReference>
<dbReference type="EMBL" id="BOML01000022">
    <property type="protein sequence ID" value="GIE01449.1"/>
    <property type="molecule type" value="Genomic_DNA"/>
</dbReference>
<protein>
    <submittedName>
        <fullName evidence="2">Uncharacterized protein</fullName>
    </submittedName>
</protein>
<evidence type="ECO:0000256" key="1">
    <source>
        <dbReference type="SAM" id="MobiDB-lite"/>
    </source>
</evidence>
<comment type="caution">
    <text evidence="2">The sequence shown here is derived from an EMBL/GenBank/DDBJ whole genome shotgun (WGS) entry which is preliminary data.</text>
</comment>
<gene>
    <name evidence="2" type="ORF">Adu01nite_27990</name>
</gene>
<organism evidence="2 3">
    <name type="scientific">Paractinoplanes durhamensis</name>
    <dbReference type="NCBI Taxonomy" id="113563"/>
    <lineage>
        <taxon>Bacteria</taxon>
        <taxon>Bacillati</taxon>
        <taxon>Actinomycetota</taxon>
        <taxon>Actinomycetes</taxon>
        <taxon>Micromonosporales</taxon>
        <taxon>Micromonosporaceae</taxon>
        <taxon>Paractinoplanes</taxon>
    </lineage>
</organism>
<accession>A0ABQ3YVC4</accession>
<feature type="region of interest" description="Disordered" evidence="1">
    <location>
        <begin position="205"/>
        <end position="231"/>
    </location>
</feature>
<dbReference type="Proteomes" id="UP000637628">
    <property type="component" value="Unassembled WGS sequence"/>
</dbReference>
<keyword evidence="3" id="KW-1185">Reference proteome</keyword>
<name>A0ABQ3YVC4_9ACTN</name>
<evidence type="ECO:0000313" key="2">
    <source>
        <dbReference type="EMBL" id="GIE01449.1"/>
    </source>
</evidence>
<dbReference type="InterPro" id="IPR045392">
    <property type="entry name" value="DUF6519"/>
</dbReference>
<reference evidence="2 3" key="1">
    <citation type="submission" date="2021-01" db="EMBL/GenBank/DDBJ databases">
        <title>Whole genome shotgun sequence of Actinoplanes durhamensis NBRC 14914.</title>
        <authorList>
            <person name="Komaki H."/>
            <person name="Tamura T."/>
        </authorList>
    </citation>
    <scope>NUCLEOTIDE SEQUENCE [LARGE SCALE GENOMIC DNA]</scope>
    <source>
        <strain evidence="2 3">NBRC 14914</strain>
    </source>
</reference>
<proteinExistence type="predicted"/>